<reference evidence="1 2" key="1">
    <citation type="journal article" date="2021" name="BMC Genomics">
        <title>Datura genome reveals duplications of psychoactive alkaloid biosynthetic genes and high mutation rate following tissue culture.</title>
        <authorList>
            <person name="Rajewski A."/>
            <person name="Carter-House D."/>
            <person name="Stajich J."/>
            <person name="Litt A."/>
        </authorList>
    </citation>
    <scope>NUCLEOTIDE SEQUENCE [LARGE SCALE GENOMIC DNA]</scope>
    <source>
        <strain evidence="1">AR-01</strain>
    </source>
</reference>
<evidence type="ECO:0000313" key="1">
    <source>
        <dbReference type="EMBL" id="MCD7467503.1"/>
    </source>
</evidence>
<evidence type="ECO:0000313" key="2">
    <source>
        <dbReference type="Proteomes" id="UP000823775"/>
    </source>
</evidence>
<keyword evidence="2" id="KW-1185">Reference proteome</keyword>
<organism evidence="1 2">
    <name type="scientific">Datura stramonium</name>
    <name type="common">Jimsonweed</name>
    <name type="synonym">Common thornapple</name>
    <dbReference type="NCBI Taxonomy" id="4076"/>
    <lineage>
        <taxon>Eukaryota</taxon>
        <taxon>Viridiplantae</taxon>
        <taxon>Streptophyta</taxon>
        <taxon>Embryophyta</taxon>
        <taxon>Tracheophyta</taxon>
        <taxon>Spermatophyta</taxon>
        <taxon>Magnoliopsida</taxon>
        <taxon>eudicotyledons</taxon>
        <taxon>Gunneridae</taxon>
        <taxon>Pentapetalae</taxon>
        <taxon>asterids</taxon>
        <taxon>lamiids</taxon>
        <taxon>Solanales</taxon>
        <taxon>Solanaceae</taxon>
        <taxon>Solanoideae</taxon>
        <taxon>Datureae</taxon>
        <taxon>Datura</taxon>
    </lineage>
</organism>
<name>A0ABS8T8N7_DATST</name>
<dbReference type="EMBL" id="JACEIK010001236">
    <property type="protein sequence ID" value="MCD7467503.1"/>
    <property type="molecule type" value="Genomic_DNA"/>
</dbReference>
<proteinExistence type="predicted"/>
<accession>A0ABS8T8N7</accession>
<comment type="caution">
    <text evidence="1">The sequence shown here is derived from an EMBL/GenBank/DDBJ whole genome shotgun (WGS) entry which is preliminary data.</text>
</comment>
<feature type="non-terminal residue" evidence="1">
    <location>
        <position position="72"/>
    </location>
</feature>
<dbReference type="Proteomes" id="UP000823775">
    <property type="component" value="Unassembled WGS sequence"/>
</dbReference>
<gene>
    <name evidence="1" type="ORF">HAX54_004968</name>
</gene>
<sequence length="72" mass="7944">MERASNSVPSSAPLGSQANIDNCLVALLHQEIIDLRALIVQVLEDYAKSLGKEINKESSSSMDKLLCWTLRE</sequence>
<protein>
    <submittedName>
        <fullName evidence="1">Uncharacterized protein</fullName>
    </submittedName>
</protein>